<accession>D2W6R1</accession>
<dbReference type="Proteomes" id="UP000006671">
    <property type="component" value="Unassembled WGS sequence"/>
</dbReference>
<keyword evidence="3" id="KW-1133">Transmembrane helix</keyword>
<feature type="transmembrane region" description="Helical" evidence="3">
    <location>
        <begin position="190"/>
        <end position="213"/>
    </location>
</feature>
<feature type="transmembrane region" description="Helical" evidence="3">
    <location>
        <begin position="112"/>
        <end position="128"/>
    </location>
</feature>
<dbReference type="OMA" id="MWAWKPR"/>
<evidence type="ECO:0000259" key="4">
    <source>
        <dbReference type="Pfam" id="PF19055"/>
    </source>
</evidence>
<dbReference type="GO" id="GO:0140359">
    <property type="term" value="F:ABC-type transporter activity"/>
    <property type="evidence" value="ECO:0007669"/>
    <property type="project" value="InterPro"/>
</dbReference>
<feature type="transmembrane region" description="Helical" evidence="3">
    <location>
        <begin position="84"/>
        <end position="105"/>
    </location>
</feature>
<feature type="domain" description="ABC transporter family G" evidence="4">
    <location>
        <begin position="13"/>
        <end position="212"/>
    </location>
</feature>
<sequence length="271" mass="31253">MLPQSDTIAPYSSFLVLAIALISIMRGLRVFGFEIENFKRESHVGLNSWMYFLSKDLISIFVIAVISFSTTFGMLSALPHTNFFILYAIVFLTIMAGFPIGYTLSFFFDPQIAQLAAALVVVVFYSFGGNNPTIPEIEKLSPVLAYSHVITYFRYIRGLIYMEELITRREDNDIASALKVNGYEIEAISFYFYALFFWIVVFRYMAVYCMWAWKPRSLFSKINFLSRRLRAAALKKIIRKIYRGFCCIEDFSTVSKANRKDVCKFEASAKR</sequence>
<feature type="transmembrane region" description="Helical" evidence="3">
    <location>
        <begin position="12"/>
        <end position="31"/>
    </location>
</feature>
<dbReference type="InterPro" id="IPR043926">
    <property type="entry name" value="ABCG_dom"/>
</dbReference>
<protein>
    <submittedName>
        <fullName evidence="5">Predicted protein</fullName>
    </submittedName>
</protein>
<reference evidence="5 6" key="1">
    <citation type="journal article" date="2010" name="Cell">
        <title>The genome of Naegleria gruberi illuminates early eukaryotic versatility.</title>
        <authorList>
            <person name="Fritz-Laylin L.K."/>
            <person name="Prochnik S.E."/>
            <person name="Ginger M.L."/>
            <person name="Dacks J.B."/>
            <person name="Carpenter M.L."/>
            <person name="Field M.C."/>
            <person name="Kuo A."/>
            <person name="Paredez A."/>
            <person name="Chapman J."/>
            <person name="Pham J."/>
            <person name="Shu S."/>
            <person name="Neupane R."/>
            <person name="Cipriano M."/>
            <person name="Mancuso J."/>
            <person name="Tu H."/>
            <person name="Salamov A."/>
            <person name="Lindquist E."/>
            <person name="Shapiro H."/>
            <person name="Lucas S."/>
            <person name="Grigoriev I.V."/>
            <person name="Cande W.Z."/>
            <person name="Fulton C."/>
            <person name="Rokhsar D.S."/>
            <person name="Dawson S.C."/>
        </authorList>
    </citation>
    <scope>NUCLEOTIDE SEQUENCE [LARGE SCALE GENOMIC DNA]</scope>
    <source>
        <strain evidence="5 6">NEG-M</strain>
    </source>
</reference>
<name>D2W6R1_NAEGR</name>
<evidence type="ECO:0000256" key="1">
    <source>
        <dbReference type="ARBA" id="ARBA00022448"/>
    </source>
</evidence>
<keyword evidence="6" id="KW-1185">Reference proteome</keyword>
<organism evidence="6">
    <name type="scientific">Naegleria gruberi</name>
    <name type="common">Amoeba</name>
    <dbReference type="NCBI Taxonomy" id="5762"/>
    <lineage>
        <taxon>Eukaryota</taxon>
        <taxon>Discoba</taxon>
        <taxon>Heterolobosea</taxon>
        <taxon>Tetramitia</taxon>
        <taxon>Eutetramitia</taxon>
        <taxon>Vahlkampfiidae</taxon>
        <taxon>Naegleria</taxon>
    </lineage>
</organism>
<evidence type="ECO:0000256" key="2">
    <source>
        <dbReference type="ARBA" id="ARBA00023136"/>
    </source>
</evidence>
<keyword evidence="1" id="KW-0813">Transport</keyword>
<feature type="transmembrane region" description="Helical" evidence="3">
    <location>
        <begin position="57"/>
        <end position="78"/>
    </location>
</feature>
<dbReference type="Pfam" id="PF19055">
    <property type="entry name" value="ABC2_membrane_7"/>
    <property type="match status" value="1"/>
</dbReference>
<dbReference type="VEuPathDB" id="AmoebaDB:NAEGRDRAFT_77105"/>
<proteinExistence type="predicted"/>
<dbReference type="InParanoid" id="D2W6R1"/>
<evidence type="ECO:0000313" key="6">
    <source>
        <dbReference type="Proteomes" id="UP000006671"/>
    </source>
</evidence>
<dbReference type="RefSeq" id="XP_002667985.1">
    <property type="nucleotide sequence ID" value="XM_002667939.1"/>
</dbReference>
<dbReference type="GeneID" id="8847823"/>
<keyword evidence="2 3" id="KW-0472">Membrane</keyword>
<dbReference type="EMBL" id="GG739514">
    <property type="protein sequence ID" value="EFC35241.1"/>
    <property type="molecule type" value="Genomic_DNA"/>
</dbReference>
<gene>
    <name evidence="5" type="ORF">NAEGRDRAFT_77105</name>
</gene>
<dbReference type="KEGG" id="ngr:NAEGRDRAFT_77105"/>
<dbReference type="OrthoDB" id="10439921at2759"/>
<evidence type="ECO:0000313" key="5">
    <source>
        <dbReference type="EMBL" id="EFC35241.1"/>
    </source>
</evidence>
<dbReference type="AlphaFoldDB" id="D2W6R1"/>
<evidence type="ECO:0000256" key="3">
    <source>
        <dbReference type="SAM" id="Phobius"/>
    </source>
</evidence>
<keyword evidence="3" id="KW-0812">Transmembrane</keyword>